<organism evidence="1 2">
    <name type="scientific">Paracerasibacillus soli</name>
    <dbReference type="NCBI Taxonomy" id="480284"/>
    <lineage>
        <taxon>Bacteria</taxon>
        <taxon>Bacillati</taxon>
        <taxon>Bacillota</taxon>
        <taxon>Bacilli</taxon>
        <taxon>Bacillales</taxon>
        <taxon>Bacillaceae</taxon>
        <taxon>Paracerasibacillus</taxon>
    </lineage>
</organism>
<protein>
    <recommendedName>
        <fullName evidence="3">Gamma-type small acid-soluble spore protein</fullName>
    </recommendedName>
</protein>
<sequence>MSHGSNHTSYVDIAALQKKARESGLTYNEAIAYIAQTTGGRGTNIYSDTDIDAVKRKNEGYNNQS</sequence>
<evidence type="ECO:0000313" key="2">
    <source>
        <dbReference type="Proteomes" id="UP001275315"/>
    </source>
</evidence>
<comment type="caution">
    <text evidence="1">The sequence shown here is derived from an EMBL/GenBank/DDBJ whole genome shotgun (WGS) entry which is preliminary data.</text>
</comment>
<dbReference type="RefSeq" id="WP_320378299.1">
    <property type="nucleotide sequence ID" value="NZ_JAWDIQ010000001.1"/>
</dbReference>
<reference evidence="1 2" key="1">
    <citation type="submission" date="2023-10" db="EMBL/GenBank/DDBJ databases">
        <title>Virgibacillus soli CC-YMP-6 genome.</title>
        <authorList>
            <person name="Miliotis G."/>
            <person name="Sengupta P."/>
            <person name="Hameed A."/>
            <person name="Chuvochina M."/>
            <person name="Mcdonagh F."/>
            <person name="Simpson A.C."/>
            <person name="Singh N.K."/>
            <person name="Rekha P.D."/>
            <person name="Raman K."/>
            <person name="Hugenholtz P."/>
            <person name="Venkateswaran K."/>
        </authorList>
    </citation>
    <scope>NUCLEOTIDE SEQUENCE [LARGE SCALE GENOMIC DNA]</scope>
    <source>
        <strain evidence="1 2">CC-YMP-6</strain>
    </source>
</reference>
<name>A0ABU5CMB1_9BACI</name>
<gene>
    <name evidence="1" type="ORF">RWD45_01095</name>
</gene>
<accession>A0ABU5CMB1</accession>
<dbReference type="Proteomes" id="UP001275315">
    <property type="component" value="Unassembled WGS sequence"/>
</dbReference>
<proteinExistence type="predicted"/>
<keyword evidence="2" id="KW-1185">Reference proteome</keyword>
<dbReference type="EMBL" id="JAWDIQ010000001">
    <property type="protein sequence ID" value="MDY0407484.1"/>
    <property type="molecule type" value="Genomic_DNA"/>
</dbReference>
<evidence type="ECO:0000313" key="1">
    <source>
        <dbReference type="EMBL" id="MDY0407484.1"/>
    </source>
</evidence>
<evidence type="ECO:0008006" key="3">
    <source>
        <dbReference type="Google" id="ProtNLM"/>
    </source>
</evidence>